<accession>A0A916RSY1</accession>
<dbReference type="InterPro" id="IPR011989">
    <property type="entry name" value="ARM-like"/>
</dbReference>
<dbReference type="InterPro" id="IPR011990">
    <property type="entry name" value="TPR-like_helical_dom_sf"/>
</dbReference>
<reference evidence="2" key="2">
    <citation type="submission" date="2020-09" db="EMBL/GenBank/DDBJ databases">
        <authorList>
            <person name="Sun Q."/>
            <person name="Zhou Y."/>
        </authorList>
    </citation>
    <scope>NUCLEOTIDE SEQUENCE</scope>
    <source>
        <strain evidence="2">CGMCC 1.15447</strain>
    </source>
</reference>
<dbReference type="Gene3D" id="1.25.10.10">
    <property type="entry name" value="Leucine-rich Repeat Variant"/>
    <property type="match status" value="1"/>
</dbReference>
<proteinExistence type="predicted"/>
<dbReference type="Pfam" id="PF13174">
    <property type="entry name" value="TPR_6"/>
    <property type="match status" value="1"/>
</dbReference>
<dbReference type="SUPFAM" id="SSF48452">
    <property type="entry name" value="TPR-like"/>
    <property type="match status" value="1"/>
</dbReference>
<evidence type="ECO:0008006" key="4">
    <source>
        <dbReference type="Google" id="ProtNLM"/>
    </source>
</evidence>
<feature type="chain" id="PRO_5037917870" description="Tetratricopeptide repeat protein" evidence="1">
    <location>
        <begin position="29"/>
        <end position="309"/>
    </location>
</feature>
<dbReference type="EMBL" id="BMJB01000001">
    <property type="protein sequence ID" value="GGA68760.1"/>
    <property type="molecule type" value="Genomic_DNA"/>
</dbReference>
<dbReference type="Pfam" id="PF13646">
    <property type="entry name" value="HEAT_2"/>
    <property type="match status" value="1"/>
</dbReference>
<dbReference type="InterPro" id="IPR019734">
    <property type="entry name" value="TPR_rpt"/>
</dbReference>
<protein>
    <recommendedName>
        <fullName evidence="4">Tetratricopeptide repeat protein</fullName>
    </recommendedName>
</protein>
<name>A0A916RSY1_9BACT</name>
<keyword evidence="3" id="KW-1185">Reference proteome</keyword>
<gene>
    <name evidence="2" type="ORF">GCM10011507_20280</name>
</gene>
<dbReference type="AlphaFoldDB" id="A0A916RSY1"/>
<reference evidence="2" key="1">
    <citation type="journal article" date="2014" name="Int. J. Syst. Evol. Microbiol.">
        <title>Complete genome sequence of Corynebacterium casei LMG S-19264T (=DSM 44701T), isolated from a smear-ripened cheese.</title>
        <authorList>
            <consortium name="US DOE Joint Genome Institute (JGI-PGF)"/>
            <person name="Walter F."/>
            <person name="Albersmeier A."/>
            <person name="Kalinowski J."/>
            <person name="Ruckert C."/>
        </authorList>
    </citation>
    <scope>NUCLEOTIDE SEQUENCE</scope>
    <source>
        <strain evidence="2">CGMCC 1.15447</strain>
    </source>
</reference>
<feature type="signal peptide" evidence="1">
    <location>
        <begin position="1"/>
        <end position="28"/>
    </location>
</feature>
<organism evidence="2 3">
    <name type="scientific">Edaphobacter acidisoli</name>
    <dbReference type="NCBI Taxonomy" id="2040573"/>
    <lineage>
        <taxon>Bacteria</taxon>
        <taxon>Pseudomonadati</taxon>
        <taxon>Acidobacteriota</taxon>
        <taxon>Terriglobia</taxon>
        <taxon>Terriglobales</taxon>
        <taxon>Acidobacteriaceae</taxon>
        <taxon>Edaphobacter</taxon>
    </lineage>
</organism>
<sequence length="309" mass="34329">MNTFFRTVLLSPALLLTLAVASPTHALAAPSASSDADYAAGTRAMNQQRWSDAIADFDKVINAHGRRADAALYWKAYSLNRLGNRQIAIGTCDQLLAQFPDSHWNRDCKALALDMHVQVNIPDIHVDPDIQVNPNVNVTPEFHFQMHSGHDDPNEDIKMLALNSLLRQDPAKALPILRNILADNKSSLGMKHRAIFILAQNKSPEAQSILHDAVIGKMDPGLQREAIQSMAVFEGKSANNTLAEVYRTTSDPEVKRAVINAFFITQDAPRMVELARSEKNLDMKRDIVSRLALMHDKAATDYMLELLSK</sequence>
<dbReference type="Gene3D" id="1.25.40.10">
    <property type="entry name" value="Tetratricopeptide repeat domain"/>
    <property type="match status" value="1"/>
</dbReference>
<evidence type="ECO:0000313" key="2">
    <source>
        <dbReference type="EMBL" id="GGA68760.1"/>
    </source>
</evidence>
<evidence type="ECO:0000313" key="3">
    <source>
        <dbReference type="Proteomes" id="UP000648801"/>
    </source>
</evidence>
<comment type="caution">
    <text evidence="2">The sequence shown here is derived from an EMBL/GenBank/DDBJ whole genome shotgun (WGS) entry which is preliminary data.</text>
</comment>
<dbReference type="RefSeq" id="WP_188759181.1">
    <property type="nucleotide sequence ID" value="NZ_BMJB01000001.1"/>
</dbReference>
<dbReference type="Proteomes" id="UP000648801">
    <property type="component" value="Unassembled WGS sequence"/>
</dbReference>
<keyword evidence="1" id="KW-0732">Signal</keyword>
<evidence type="ECO:0000256" key="1">
    <source>
        <dbReference type="SAM" id="SignalP"/>
    </source>
</evidence>